<keyword evidence="7" id="KW-1185">Reference proteome</keyword>
<keyword evidence="3 4" id="KW-0378">Hydrolase</keyword>
<dbReference type="Proteomes" id="UP000509626">
    <property type="component" value="Chromosome"/>
</dbReference>
<dbReference type="RefSeq" id="WP_179267554.1">
    <property type="nucleotide sequence ID" value="NZ_CP058579.1"/>
</dbReference>
<comment type="cofactor">
    <cofactor evidence="4">
        <name>a divalent metal cation</name>
        <dbReference type="ChEBI" id="CHEBI:60240"/>
    </cofactor>
    <text evidence="4">Binds 1 divalent metal cation per subunit.</text>
</comment>
<dbReference type="OrthoDB" id="26873at2157"/>
<dbReference type="GO" id="GO:0000166">
    <property type="term" value="F:nucleotide binding"/>
    <property type="evidence" value="ECO:0007669"/>
    <property type="project" value="UniProtKB-KW"/>
</dbReference>
<comment type="similarity">
    <text evidence="1 4">Belongs to the SurE nucleotidase family.</text>
</comment>
<dbReference type="PANTHER" id="PTHR30457">
    <property type="entry name" value="5'-NUCLEOTIDASE SURE"/>
    <property type="match status" value="1"/>
</dbReference>
<reference evidence="6 7" key="1">
    <citation type="submission" date="2020-06" db="EMBL/GenBank/DDBJ databases">
        <title>NJ-3-1, isolated from saline soil.</title>
        <authorList>
            <person name="Cui H.L."/>
            <person name="Shi X."/>
        </authorList>
    </citation>
    <scope>NUCLEOTIDE SEQUENCE [LARGE SCALE GENOMIC DNA]</scope>
    <source>
        <strain evidence="6 7">NJ-3-1</strain>
    </source>
</reference>
<keyword evidence="4" id="KW-0963">Cytoplasm</keyword>
<evidence type="ECO:0000256" key="3">
    <source>
        <dbReference type="ARBA" id="ARBA00022801"/>
    </source>
</evidence>
<dbReference type="InterPro" id="IPR002828">
    <property type="entry name" value="SurE-like_Pase/nucleotidase"/>
</dbReference>
<dbReference type="Gene3D" id="3.40.1210.10">
    <property type="entry name" value="Survival protein SurE-like phosphatase/nucleotidase"/>
    <property type="match status" value="1"/>
</dbReference>
<evidence type="ECO:0000256" key="1">
    <source>
        <dbReference type="ARBA" id="ARBA00011062"/>
    </source>
</evidence>
<dbReference type="GO" id="GO:0005737">
    <property type="term" value="C:cytoplasm"/>
    <property type="evidence" value="ECO:0007669"/>
    <property type="project" value="UniProtKB-SubCell"/>
</dbReference>
<evidence type="ECO:0000313" key="7">
    <source>
        <dbReference type="Proteomes" id="UP000509626"/>
    </source>
</evidence>
<dbReference type="AlphaFoldDB" id="A0A7D5L9M6"/>
<comment type="catalytic activity">
    <reaction evidence="4">
        <text>a ribonucleoside 5'-phosphate + H2O = a ribonucleoside + phosphate</text>
        <dbReference type="Rhea" id="RHEA:12484"/>
        <dbReference type="ChEBI" id="CHEBI:15377"/>
        <dbReference type="ChEBI" id="CHEBI:18254"/>
        <dbReference type="ChEBI" id="CHEBI:43474"/>
        <dbReference type="ChEBI" id="CHEBI:58043"/>
        <dbReference type="EC" id="3.1.3.5"/>
    </reaction>
</comment>
<feature type="binding site" evidence="4">
    <location>
        <position position="11"/>
    </location>
    <ligand>
        <name>a divalent metal cation</name>
        <dbReference type="ChEBI" id="CHEBI:60240"/>
    </ligand>
</feature>
<proteinExistence type="inferred from homology"/>
<feature type="domain" description="Survival protein SurE-like phosphatase/nucleotidase" evidence="5">
    <location>
        <begin position="6"/>
        <end position="179"/>
    </location>
</feature>
<keyword evidence="2 4" id="KW-0479">Metal-binding</keyword>
<feature type="binding site" evidence="4">
    <location>
        <position position="90"/>
    </location>
    <ligand>
        <name>a divalent metal cation</name>
        <dbReference type="ChEBI" id="CHEBI:60240"/>
    </ligand>
</feature>
<evidence type="ECO:0000259" key="5">
    <source>
        <dbReference type="Pfam" id="PF01975"/>
    </source>
</evidence>
<feature type="binding site" evidence="4">
    <location>
        <position position="42"/>
    </location>
    <ligand>
        <name>a divalent metal cation</name>
        <dbReference type="ChEBI" id="CHEBI:60240"/>
    </ligand>
</feature>
<comment type="function">
    <text evidence="4">Nucleotidase that shows phosphatase activity on nucleoside 5'-monophosphates.</text>
</comment>
<dbReference type="PANTHER" id="PTHR30457:SF0">
    <property type="entry name" value="PHOSPHATASE, PUTATIVE (AFU_ORTHOLOGUE AFUA_4G01070)-RELATED"/>
    <property type="match status" value="1"/>
</dbReference>
<gene>
    <name evidence="4 6" type="primary">surE</name>
    <name evidence="6" type="ORF">HUG12_04155</name>
</gene>
<dbReference type="NCBIfam" id="TIGR00087">
    <property type="entry name" value="surE"/>
    <property type="match status" value="1"/>
</dbReference>
<dbReference type="InterPro" id="IPR030048">
    <property type="entry name" value="SurE"/>
</dbReference>
<dbReference type="InterPro" id="IPR036523">
    <property type="entry name" value="SurE-like_sf"/>
</dbReference>
<evidence type="ECO:0000256" key="4">
    <source>
        <dbReference type="HAMAP-Rule" id="MF_00060"/>
    </source>
</evidence>
<dbReference type="GO" id="GO:0008253">
    <property type="term" value="F:5'-nucleotidase activity"/>
    <property type="evidence" value="ECO:0007669"/>
    <property type="project" value="UniProtKB-UniRule"/>
</dbReference>
<organism evidence="6 7">
    <name type="scientific">Halorarum salinum</name>
    <dbReference type="NCBI Taxonomy" id="2743089"/>
    <lineage>
        <taxon>Archaea</taxon>
        <taxon>Methanobacteriati</taxon>
        <taxon>Methanobacteriota</taxon>
        <taxon>Stenosarchaea group</taxon>
        <taxon>Halobacteria</taxon>
        <taxon>Halobacteriales</taxon>
        <taxon>Haloferacaceae</taxon>
        <taxon>Halorarum</taxon>
    </lineage>
</organism>
<dbReference type="EC" id="3.1.3.5" evidence="4"/>
<comment type="subcellular location">
    <subcellularLocation>
        <location evidence="4">Cytoplasm</location>
    </subcellularLocation>
</comment>
<dbReference type="SUPFAM" id="SSF64167">
    <property type="entry name" value="SurE-like"/>
    <property type="match status" value="1"/>
</dbReference>
<dbReference type="Pfam" id="PF01975">
    <property type="entry name" value="SurE"/>
    <property type="match status" value="1"/>
</dbReference>
<evidence type="ECO:0000313" key="6">
    <source>
        <dbReference type="EMBL" id="QLG60969.1"/>
    </source>
</evidence>
<accession>A0A7D5L9M6</accession>
<name>A0A7D5L9M6_9EURY</name>
<dbReference type="EMBL" id="CP058579">
    <property type="protein sequence ID" value="QLG60969.1"/>
    <property type="molecule type" value="Genomic_DNA"/>
</dbReference>
<evidence type="ECO:0000256" key="2">
    <source>
        <dbReference type="ARBA" id="ARBA00022723"/>
    </source>
</evidence>
<dbReference type="GO" id="GO:0046872">
    <property type="term" value="F:metal ion binding"/>
    <property type="evidence" value="ECO:0007669"/>
    <property type="project" value="UniProtKB-UniRule"/>
</dbReference>
<sequence>MTRPHVLLTNDDGIDSPGLAALYEELRAVADVTVVAPADNQSGVGRSRSRAVDVDDHEWGYAVHGTPADCAAYALRGLEESFDLVVSGCNLGPNCGEYLIGHSGTVGAAVEAAYLGAPALAVSAYHRADFFPPDGITFDVPATVTRELVERLPGSGVFDAADYLGLNAPLEAHGDLRVTEPLADYDVEVREATADEREQHEGAIRLESDYWDRLDQPDRYPTLERVAEPYPAWSDRAAVVDGDVSLSALSIPQEPVHAHAIDDLVATYNAEVSVRAPAADDD</sequence>
<feature type="binding site" evidence="4">
    <location>
        <position position="12"/>
    </location>
    <ligand>
        <name>a divalent metal cation</name>
        <dbReference type="ChEBI" id="CHEBI:60240"/>
    </ligand>
</feature>
<dbReference type="GeneID" id="56036624"/>
<dbReference type="HAMAP" id="MF_00060">
    <property type="entry name" value="SurE"/>
    <property type="match status" value="1"/>
</dbReference>
<protein>
    <recommendedName>
        <fullName evidence="4">5'-nucleotidase SurE</fullName>
        <ecNumber evidence="4">3.1.3.5</ecNumber>
    </recommendedName>
    <alternativeName>
        <fullName evidence="4">Nucleoside 5'-monophosphate phosphohydrolase</fullName>
    </alternativeName>
</protein>
<dbReference type="KEGG" id="halu:HUG12_04155"/>
<keyword evidence="4" id="KW-0547">Nucleotide-binding</keyword>